<dbReference type="Gene3D" id="1.10.30.10">
    <property type="entry name" value="High mobility group box domain"/>
    <property type="match status" value="1"/>
</dbReference>
<organism evidence="2 3">
    <name type="scientific">Thlaspi arvense</name>
    <name type="common">Field penny-cress</name>
    <dbReference type="NCBI Taxonomy" id="13288"/>
    <lineage>
        <taxon>Eukaryota</taxon>
        <taxon>Viridiplantae</taxon>
        <taxon>Streptophyta</taxon>
        <taxon>Embryophyta</taxon>
        <taxon>Tracheophyta</taxon>
        <taxon>Spermatophyta</taxon>
        <taxon>Magnoliopsida</taxon>
        <taxon>eudicotyledons</taxon>
        <taxon>Gunneridae</taxon>
        <taxon>Pentapetalae</taxon>
        <taxon>rosids</taxon>
        <taxon>malvids</taxon>
        <taxon>Brassicales</taxon>
        <taxon>Brassicaceae</taxon>
        <taxon>Thlaspideae</taxon>
        <taxon>Thlaspi</taxon>
    </lineage>
</organism>
<dbReference type="AlphaFoldDB" id="A0AAU9RE68"/>
<evidence type="ECO:0000313" key="3">
    <source>
        <dbReference type="Proteomes" id="UP000836841"/>
    </source>
</evidence>
<evidence type="ECO:0000313" key="2">
    <source>
        <dbReference type="EMBL" id="CAH2039000.1"/>
    </source>
</evidence>
<reference evidence="2 3" key="1">
    <citation type="submission" date="2022-03" db="EMBL/GenBank/DDBJ databases">
        <authorList>
            <person name="Nunn A."/>
            <person name="Chopra R."/>
            <person name="Nunn A."/>
            <person name="Contreras Garrido A."/>
        </authorList>
    </citation>
    <scope>NUCLEOTIDE SEQUENCE [LARGE SCALE GENOMIC DNA]</scope>
</reference>
<dbReference type="EMBL" id="OU466857">
    <property type="protein sequence ID" value="CAH2039000.1"/>
    <property type="molecule type" value="Genomic_DNA"/>
</dbReference>
<gene>
    <name evidence="2" type="ORF">TAV2_LOCUS1812</name>
</gene>
<feature type="compositionally biased region" description="Basic and acidic residues" evidence="1">
    <location>
        <begin position="90"/>
        <end position="104"/>
    </location>
</feature>
<feature type="region of interest" description="Disordered" evidence="1">
    <location>
        <begin position="90"/>
        <end position="113"/>
    </location>
</feature>
<name>A0AAU9RE68_THLAR</name>
<protein>
    <recommendedName>
        <fullName evidence="4">HMG box domain-containing protein</fullName>
    </recommendedName>
</protein>
<accession>A0AAU9RE68</accession>
<dbReference type="InterPro" id="IPR036910">
    <property type="entry name" value="HMG_box_dom_sf"/>
</dbReference>
<evidence type="ECO:0000256" key="1">
    <source>
        <dbReference type="SAM" id="MobiDB-lite"/>
    </source>
</evidence>
<proteinExistence type="predicted"/>
<dbReference type="Proteomes" id="UP000836841">
    <property type="component" value="Chromosome 1"/>
</dbReference>
<evidence type="ECO:0008006" key="4">
    <source>
        <dbReference type="Google" id="ProtNLM"/>
    </source>
</evidence>
<sequence length="113" mass="13124">MTDAEKAPDAEKTYFEEKSALYAAAIFRNEYITTHKALYPEDKSFAESIVSPGGWWSSYPDHVGDAADNRWEKMTDEKKAPYYAKAKEVLEDNQKEQSVKEEKAARRRRRKVK</sequence>
<keyword evidence="3" id="KW-1185">Reference proteome</keyword>